<comment type="caution">
    <text evidence="7">The sequence shown here is derived from an EMBL/GenBank/DDBJ whole genome shotgun (WGS) entry which is preliminary data.</text>
</comment>
<accession>A0ABY6V2M4</accession>
<organism evidence="7 8">
    <name type="scientific">Bionectria ochroleuca</name>
    <name type="common">Gliocladium roseum</name>
    <dbReference type="NCBI Taxonomy" id="29856"/>
    <lineage>
        <taxon>Eukaryota</taxon>
        <taxon>Fungi</taxon>
        <taxon>Dikarya</taxon>
        <taxon>Ascomycota</taxon>
        <taxon>Pezizomycotina</taxon>
        <taxon>Sordariomycetes</taxon>
        <taxon>Hypocreomycetidae</taxon>
        <taxon>Hypocreales</taxon>
        <taxon>Bionectriaceae</taxon>
        <taxon>Clonostachys</taxon>
    </lineage>
</organism>
<dbReference type="PROSITE" id="PS00928">
    <property type="entry name" value="TREHALASE_2"/>
    <property type="match status" value="1"/>
</dbReference>
<evidence type="ECO:0000256" key="1">
    <source>
        <dbReference type="ARBA" id="ARBA00001576"/>
    </source>
</evidence>
<keyword evidence="4 5" id="KW-0326">Glycosidase</keyword>
<dbReference type="Pfam" id="PF01204">
    <property type="entry name" value="Trehalase"/>
    <property type="match status" value="1"/>
</dbReference>
<evidence type="ECO:0000259" key="6">
    <source>
        <dbReference type="Pfam" id="PF07492"/>
    </source>
</evidence>
<dbReference type="EMBL" id="CABFNS010001060">
    <property type="protein sequence ID" value="VUC37880.1"/>
    <property type="molecule type" value="Genomic_DNA"/>
</dbReference>
<evidence type="ECO:0000256" key="3">
    <source>
        <dbReference type="ARBA" id="ARBA00022801"/>
    </source>
</evidence>
<evidence type="ECO:0000256" key="5">
    <source>
        <dbReference type="RuleBase" id="RU361180"/>
    </source>
</evidence>
<dbReference type="Proteomes" id="UP000766486">
    <property type="component" value="Unassembled WGS sequence"/>
</dbReference>
<reference evidence="7 8" key="1">
    <citation type="submission" date="2019-06" db="EMBL/GenBank/DDBJ databases">
        <authorList>
            <person name="Broberg M."/>
        </authorList>
    </citation>
    <scope>NUCLEOTIDE SEQUENCE [LARGE SCALE GENOMIC DNA]</scope>
</reference>
<name>A0ABY6V2M4_BIOOC</name>
<comment type="similarity">
    <text evidence="2 5">Belongs to the glycosyl hydrolase 37 family.</text>
</comment>
<comment type="catalytic activity">
    <reaction evidence="1 5">
        <text>alpha,alpha-trehalose + H2O = alpha-D-glucose + beta-D-glucose</text>
        <dbReference type="Rhea" id="RHEA:32675"/>
        <dbReference type="ChEBI" id="CHEBI:15377"/>
        <dbReference type="ChEBI" id="CHEBI:15903"/>
        <dbReference type="ChEBI" id="CHEBI:16551"/>
        <dbReference type="ChEBI" id="CHEBI:17925"/>
        <dbReference type="EC" id="3.2.1.28"/>
    </reaction>
</comment>
<dbReference type="Pfam" id="PF07492">
    <property type="entry name" value="Trehalase_Ca-bi"/>
    <property type="match status" value="1"/>
</dbReference>
<dbReference type="InterPro" id="IPR018232">
    <property type="entry name" value="Glyco_hydro_37_CS"/>
</dbReference>
<dbReference type="InterPro" id="IPR008928">
    <property type="entry name" value="6-hairpin_glycosidase_sf"/>
</dbReference>
<protein>
    <recommendedName>
        <fullName evidence="5">Trehalase</fullName>
        <ecNumber evidence="5">3.2.1.28</ecNumber>
    </recommendedName>
    <alternativeName>
        <fullName evidence="5">Alpha-trehalose glucohydrolase</fullName>
    </alternativeName>
</protein>
<dbReference type="PRINTS" id="PR00744">
    <property type="entry name" value="GLHYDRLASE37"/>
</dbReference>
<keyword evidence="8" id="KW-1185">Reference proteome</keyword>
<dbReference type="SUPFAM" id="SSF48208">
    <property type="entry name" value="Six-hairpin glycosidases"/>
    <property type="match status" value="1"/>
</dbReference>
<evidence type="ECO:0000256" key="4">
    <source>
        <dbReference type="ARBA" id="ARBA00023295"/>
    </source>
</evidence>
<dbReference type="InterPro" id="IPR012341">
    <property type="entry name" value="6hp_glycosidase-like_sf"/>
</dbReference>
<dbReference type="EC" id="3.2.1.28" evidence="5"/>
<dbReference type="PANTHER" id="PTHR23403">
    <property type="entry name" value="TREHALASE"/>
    <property type="match status" value="1"/>
</dbReference>
<gene>
    <name evidence="7" type="ORF">CLO192961_LOCUS486592</name>
</gene>
<dbReference type="PROSITE" id="PS00927">
    <property type="entry name" value="TREHALASE_1"/>
    <property type="match status" value="1"/>
</dbReference>
<evidence type="ECO:0000256" key="2">
    <source>
        <dbReference type="ARBA" id="ARBA00005615"/>
    </source>
</evidence>
<dbReference type="InterPro" id="IPR011120">
    <property type="entry name" value="Trehalase_Ca-bd"/>
</dbReference>
<evidence type="ECO:0000313" key="8">
    <source>
        <dbReference type="Proteomes" id="UP000766486"/>
    </source>
</evidence>
<evidence type="ECO:0000313" key="7">
    <source>
        <dbReference type="EMBL" id="VUC37880.1"/>
    </source>
</evidence>
<dbReference type="PANTHER" id="PTHR23403:SF6">
    <property type="entry name" value="CYTOSOLIC NEUTRAL TREHALASE-RELATED"/>
    <property type="match status" value="1"/>
</dbReference>
<keyword evidence="3 5" id="KW-0378">Hydrolase</keyword>
<sequence>MEQPKHVDVFVNAETYYGLQQHQNRTGSQSRSYSQHQDTGIWLDQAGLSPFRRSSHDERQWKQRQFLIDVDATLENLRRQEDTDGDVQITIEDNGPKVFHLRTATSAGHNSQDIRGTYMLSNLLQELTFAKDSNRKRIVLDEARLTENPVDRLARLIKHHFWDTLTRRLDASSVGRAAPDPKDWTPGRQPRLYIPASELEQYEYFRKFAEAHLDMHLDVQLLPKDITTEFVRDINNKPGLLALAMEPTAPGVEAQFQGVPFVVPGGRFNELYGWDSYFIGLGLLVSGRTDLAKSTVTNFCFCIKHYGMVLNATRSYYLGRAHPPFLTDLALRVYENIKHEPGAKDFLRHAILAAIKEYHNIWTAEPRLDPKTGLSRYRSKGIGVPPETEPTHFVHILRPYMEKHGMTYDEFVKAYNYGEVKEPELDEYFIHDRALRESGHDSSRRVEGICADLALVDLNCLLFKYEVDIARAIRQVFDDSLTMTAAFCDGTPFSSGEKISSAIWDRKAKRRRLVMSKLMWDENEGMFFDYNTKTQERTKFESCTTLWPLWAGVATPDQAALLVSKALPKFETVGGLLSTTKKSRGPVGSDSPQRQWDYPAGWAPHQIIAWTGLLHYQFTDDAKRLAYKWLFMMTKAFVDFNGVVVEKYNVTKPIDPHRFDAEYGNQGLGFKGVNKEGFGWANSSYIYGLRIVDAHMRRALGALTPWETFASATEALNYGEEE</sequence>
<feature type="domain" description="Neutral trehalase Ca2+ binding" evidence="6">
    <location>
        <begin position="74"/>
        <end position="103"/>
    </location>
</feature>
<dbReference type="Gene3D" id="1.50.10.10">
    <property type="match status" value="1"/>
</dbReference>
<dbReference type="InterPro" id="IPR001661">
    <property type="entry name" value="Glyco_hydro_37"/>
</dbReference>
<proteinExistence type="inferred from homology"/>